<dbReference type="OMA" id="QFNPPNE"/>
<protein>
    <recommendedName>
        <fullName evidence="4">Attacin C-terminal domain-containing protein</fullName>
    </recommendedName>
</protein>
<dbReference type="Proteomes" id="UP000295192">
    <property type="component" value="Unassembled WGS sequence"/>
</dbReference>
<sequence length="114" mass="12906">MQLTLIALLCCLLGAAWAMPQPERQPEPAQPKADVWNERKQFNPPNEQRFLVDGIYNKDNSGKDVAARVQVPVWTSDNKRHEFDTVVQYGQHLGGPYGDSPPSYGIGGNYRFRF</sequence>
<reference evidence="2 3" key="1">
    <citation type="journal article" date="2019" name="J. Hered.">
        <title>An Improved Genome Assembly for Drosophila navojoa, the Basal Species in the mojavensis Cluster.</title>
        <authorList>
            <person name="Vanderlinde T."/>
            <person name="Dupim E.G."/>
            <person name="Nazario-Yepiz N.O."/>
            <person name="Carvalho A.B."/>
        </authorList>
    </citation>
    <scope>NUCLEOTIDE SEQUENCE [LARGE SCALE GENOMIC DNA]</scope>
    <source>
        <strain evidence="2">Navoj_Jal97</strain>
        <tissue evidence="2">Whole organism</tissue>
    </source>
</reference>
<comment type="caution">
    <text evidence="2">The sequence shown here is derived from an EMBL/GenBank/DDBJ whole genome shotgun (WGS) entry which is preliminary data.</text>
</comment>
<proteinExistence type="predicted"/>
<keyword evidence="3" id="KW-1185">Reference proteome</keyword>
<organism evidence="2 3">
    <name type="scientific">Drosophila navojoa</name>
    <name type="common">Fruit fly</name>
    <dbReference type="NCBI Taxonomy" id="7232"/>
    <lineage>
        <taxon>Eukaryota</taxon>
        <taxon>Metazoa</taxon>
        <taxon>Ecdysozoa</taxon>
        <taxon>Arthropoda</taxon>
        <taxon>Hexapoda</taxon>
        <taxon>Insecta</taxon>
        <taxon>Pterygota</taxon>
        <taxon>Neoptera</taxon>
        <taxon>Endopterygota</taxon>
        <taxon>Diptera</taxon>
        <taxon>Brachycera</taxon>
        <taxon>Muscomorpha</taxon>
        <taxon>Ephydroidea</taxon>
        <taxon>Drosophilidae</taxon>
        <taxon>Drosophila</taxon>
    </lineage>
</organism>
<name>A0A484BGG6_DRONA</name>
<keyword evidence="1" id="KW-0732">Signal</keyword>
<feature type="chain" id="PRO_5019763374" description="Attacin C-terminal domain-containing protein" evidence="1">
    <location>
        <begin position="19"/>
        <end position="114"/>
    </location>
</feature>
<dbReference type="KEGG" id="dnv:108658091"/>
<dbReference type="EMBL" id="LSRL02000038">
    <property type="protein sequence ID" value="TDG47859.1"/>
    <property type="molecule type" value="Genomic_DNA"/>
</dbReference>
<dbReference type="AlphaFoldDB" id="A0A484BGG6"/>
<dbReference type="STRING" id="7232.A0A484BGG6"/>
<evidence type="ECO:0000256" key="1">
    <source>
        <dbReference type="SAM" id="SignalP"/>
    </source>
</evidence>
<evidence type="ECO:0000313" key="2">
    <source>
        <dbReference type="EMBL" id="TDG47859.1"/>
    </source>
</evidence>
<accession>A0A484BGG6</accession>
<gene>
    <name evidence="2" type="ORF">AWZ03_005640</name>
</gene>
<evidence type="ECO:0000313" key="3">
    <source>
        <dbReference type="Proteomes" id="UP000295192"/>
    </source>
</evidence>
<feature type="signal peptide" evidence="1">
    <location>
        <begin position="1"/>
        <end position="18"/>
    </location>
</feature>
<evidence type="ECO:0008006" key="4">
    <source>
        <dbReference type="Google" id="ProtNLM"/>
    </source>
</evidence>
<dbReference type="OrthoDB" id="7843315at2759"/>